<dbReference type="InterPro" id="IPR044068">
    <property type="entry name" value="CB"/>
</dbReference>
<gene>
    <name evidence="4" type="ORF">BW737_010655</name>
</gene>
<dbReference type="InterPro" id="IPR010998">
    <property type="entry name" value="Integrase_recombinase_N"/>
</dbReference>
<protein>
    <submittedName>
        <fullName evidence="4">Recombinase XerC</fullName>
    </submittedName>
</protein>
<dbReference type="EMBL" id="MTPX02000054">
    <property type="protein sequence ID" value="PHP52270.1"/>
    <property type="molecule type" value="Genomic_DNA"/>
</dbReference>
<dbReference type="PROSITE" id="PS51900">
    <property type="entry name" value="CB"/>
    <property type="match status" value="1"/>
</dbReference>
<comment type="caution">
    <text evidence="4">The sequence shown here is derived from an EMBL/GenBank/DDBJ whole genome shotgun (WGS) entry which is preliminary data.</text>
</comment>
<dbReference type="InterPro" id="IPR004107">
    <property type="entry name" value="Integrase_SAM-like_N"/>
</dbReference>
<keyword evidence="1 2" id="KW-0238">DNA-binding</keyword>
<dbReference type="Proteomes" id="UP000194577">
    <property type="component" value="Unassembled WGS sequence"/>
</dbReference>
<feature type="non-terminal residue" evidence="4">
    <location>
        <position position="68"/>
    </location>
</feature>
<sequence length="68" mass="7344">MNASRCTTRAELRGAFARYLDLQRGLSAHTVRAYLGDLDELLTFLGVGQGEDEPVGPALGALDLPDLR</sequence>
<evidence type="ECO:0000259" key="3">
    <source>
        <dbReference type="PROSITE" id="PS51900"/>
    </source>
</evidence>
<dbReference type="RefSeq" id="WP_180272194.1">
    <property type="nucleotide sequence ID" value="NZ_MTPX02000054.1"/>
</dbReference>
<keyword evidence="5" id="KW-1185">Reference proteome</keyword>
<organism evidence="4 5">
    <name type="scientific">Actinomyces ruminis</name>
    <dbReference type="NCBI Taxonomy" id="1937003"/>
    <lineage>
        <taxon>Bacteria</taxon>
        <taxon>Bacillati</taxon>
        <taxon>Actinomycetota</taxon>
        <taxon>Actinomycetes</taxon>
        <taxon>Actinomycetales</taxon>
        <taxon>Actinomycetaceae</taxon>
        <taxon>Actinomyces</taxon>
    </lineage>
</organism>
<reference evidence="4 5" key="1">
    <citation type="submission" date="2017-10" db="EMBL/GenBank/DDBJ databases">
        <title>Draft genome sequence of cellulolytic Actinomyces sp CtC72 isolated from cattle rumen fluid.</title>
        <authorList>
            <person name="Joshi A.J."/>
            <person name="Vasudevan G."/>
            <person name="Lanjekar V.B."/>
            <person name="Hivarkar S."/>
            <person name="Engineer A."/>
            <person name="Pore S.D."/>
            <person name="Dhakephalkar P.K."/>
            <person name="Dagar S."/>
        </authorList>
    </citation>
    <scope>NUCLEOTIDE SEQUENCE [LARGE SCALE GENOMIC DNA]</scope>
    <source>
        <strain evidence="5">CtC72</strain>
    </source>
</reference>
<accession>A0ABX4M9X7</accession>
<feature type="domain" description="Core-binding (CB)" evidence="3">
    <location>
        <begin position="7"/>
        <end position="68"/>
    </location>
</feature>
<dbReference type="Pfam" id="PF02899">
    <property type="entry name" value="Phage_int_SAM_1"/>
    <property type="match status" value="1"/>
</dbReference>
<proteinExistence type="predicted"/>
<dbReference type="Gene3D" id="1.10.150.130">
    <property type="match status" value="1"/>
</dbReference>
<evidence type="ECO:0000256" key="1">
    <source>
        <dbReference type="ARBA" id="ARBA00023125"/>
    </source>
</evidence>
<evidence type="ECO:0000256" key="2">
    <source>
        <dbReference type="PROSITE-ProRule" id="PRU01248"/>
    </source>
</evidence>
<evidence type="ECO:0000313" key="4">
    <source>
        <dbReference type="EMBL" id="PHP52270.1"/>
    </source>
</evidence>
<evidence type="ECO:0000313" key="5">
    <source>
        <dbReference type="Proteomes" id="UP000194577"/>
    </source>
</evidence>
<name>A0ABX4M9X7_9ACTO</name>